<name>A0A504YLQ7_FASGI</name>
<comment type="caution">
    <text evidence="1">The sequence shown here is derived from an EMBL/GenBank/DDBJ whole genome shotgun (WGS) entry which is preliminary data.</text>
</comment>
<gene>
    <name evidence="1" type="ORF">FGIG_03492</name>
</gene>
<dbReference type="AlphaFoldDB" id="A0A504YLQ7"/>
<accession>A0A504YLQ7</accession>
<reference evidence="1 2" key="1">
    <citation type="submission" date="2019-04" db="EMBL/GenBank/DDBJ databases">
        <title>Annotation for the trematode Fasciola gigantica.</title>
        <authorList>
            <person name="Choi Y.-J."/>
        </authorList>
    </citation>
    <scope>NUCLEOTIDE SEQUENCE [LARGE SCALE GENOMIC DNA]</scope>
    <source>
        <strain evidence="1">Uganda_cow_1</strain>
    </source>
</reference>
<dbReference type="OrthoDB" id="245697at2759"/>
<sequence>YSLLVQEILAVYLQLDGFTAEEANRSVNQVVTLSQQPQAIPEQVSAWILTRYCNITVAATPASVNSPGSAFHVTADWDTVDQLASRASLPTIRLMAAFAGITATANYLNEQIRLNDQSDKAALLQSKLLGRWTRNLLLVPGRRLLRYGLVYKTDFARSDSSRGRDPRRMQPSAGLWATKLERQVDPQCPNAAAHEKALRGGINARWCCSHVILQYRVKIQAGHCSGIACVAETRVTT</sequence>
<organism evidence="1 2">
    <name type="scientific">Fasciola gigantica</name>
    <name type="common">Giant liver fluke</name>
    <dbReference type="NCBI Taxonomy" id="46835"/>
    <lineage>
        <taxon>Eukaryota</taxon>
        <taxon>Metazoa</taxon>
        <taxon>Spiralia</taxon>
        <taxon>Lophotrochozoa</taxon>
        <taxon>Platyhelminthes</taxon>
        <taxon>Trematoda</taxon>
        <taxon>Digenea</taxon>
        <taxon>Plagiorchiida</taxon>
        <taxon>Echinostomata</taxon>
        <taxon>Echinostomatoidea</taxon>
        <taxon>Fasciolidae</taxon>
        <taxon>Fasciola</taxon>
    </lineage>
</organism>
<protein>
    <submittedName>
        <fullName evidence="1">Uncharacterized protein</fullName>
    </submittedName>
</protein>
<proteinExistence type="predicted"/>
<keyword evidence="2" id="KW-1185">Reference proteome</keyword>
<feature type="non-terminal residue" evidence="1">
    <location>
        <position position="1"/>
    </location>
</feature>
<dbReference type="Proteomes" id="UP000316759">
    <property type="component" value="Unassembled WGS sequence"/>
</dbReference>
<evidence type="ECO:0000313" key="2">
    <source>
        <dbReference type="Proteomes" id="UP000316759"/>
    </source>
</evidence>
<evidence type="ECO:0000313" key="1">
    <source>
        <dbReference type="EMBL" id="TPP62253.1"/>
    </source>
</evidence>
<dbReference type="EMBL" id="SUNJ01007118">
    <property type="protein sequence ID" value="TPP62253.1"/>
    <property type="molecule type" value="Genomic_DNA"/>
</dbReference>